<dbReference type="EMBL" id="GGEC01006934">
    <property type="protein sequence ID" value="MBW87417.1"/>
    <property type="molecule type" value="Transcribed_RNA"/>
</dbReference>
<proteinExistence type="predicted"/>
<protein>
    <submittedName>
        <fullName evidence="1">Uncharacterized protein</fullName>
    </submittedName>
</protein>
<sequence>MFHKVVITGSTSMLNELPCYIRSYFQAFKIQLIFVPCTGYRNNWLRYFMEMTSD</sequence>
<reference evidence="1" key="1">
    <citation type="submission" date="2018-02" db="EMBL/GenBank/DDBJ databases">
        <title>Rhizophora mucronata_Transcriptome.</title>
        <authorList>
            <person name="Meera S.P."/>
            <person name="Sreeshan A."/>
            <person name="Augustine A."/>
        </authorList>
    </citation>
    <scope>NUCLEOTIDE SEQUENCE</scope>
    <source>
        <tissue evidence="1">Leaf</tissue>
    </source>
</reference>
<accession>A0A2P2J1X1</accession>
<evidence type="ECO:0000313" key="1">
    <source>
        <dbReference type="EMBL" id="MBW87417.1"/>
    </source>
</evidence>
<dbReference type="AlphaFoldDB" id="A0A2P2J1X1"/>
<name>A0A2P2J1X1_RHIMU</name>
<organism evidence="1">
    <name type="scientific">Rhizophora mucronata</name>
    <name type="common">Asiatic mangrove</name>
    <dbReference type="NCBI Taxonomy" id="61149"/>
    <lineage>
        <taxon>Eukaryota</taxon>
        <taxon>Viridiplantae</taxon>
        <taxon>Streptophyta</taxon>
        <taxon>Embryophyta</taxon>
        <taxon>Tracheophyta</taxon>
        <taxon>Spermatophyta</taxon>
        <taxon>Magnoliopsida</taxon>
        <taxon>eudicotyledons</taxon>
        <taxon>Gunneridae</taxon>
        <taxon>Pentapetalae</taxon>
        <taxon>rosids</taxon>
        <taxon>fabids</taxon>
        <taxon>Malpighiales</taxon>
        <taxon>Rhizophoraceae</taxon>
        <taxon>Rhizophora</taxon>
    </lineage>
</organism>